<dbReference type="AlphaFoldDB" id="A0A814CEL4"/>
<gene>
    <name evidence="7" type="ORF">FNK824_LOCUS13564</name>
    <name evidence="9" type="ORF">JBS370_LOCUS23791</name>
    <name evidence="5" type="ORF">JXQ802_LOCUS14732</name>
    <name evidence="6" type="ORF">JXQ802_LOCUS14764</name>
    <name evidence="8" type="ORF">OTI717_LOCUS19370</name>
    <name evidence="3" type="ORF">PYM288_LOCUS11525</name>
    <name evidence="1" type="ORF">RFH988_LOCUS6515</name>
    <name evidence="4" type="ORF">SEV965_LOCUS8082</name>
    <name evidence="2" type="ORF">ZHD862_LOCUS9199</name>
</gene>
<keyword evidence="11" id="KW-1185">Reference proteome</keyword>
<accession>A0A814CEL4</accession>
<evidence type="ECO:0000313" key="7">
    <source>
        <dbReference type="EMBL" id="CAF3774673.1"/>
    </source>
</evidence>
<dbReference type="Proteomes" id="UP000663854">
    <property type="component" value="Unassembled WGS sequence"/>
</dbReference>
<dbReference type="EMBL" id="CAJNOL010000334">
    <property type="protein sequence ID" value="CAF1012372.1"/>
    <property type="molecule type" value="Genomic_DNA"/>
</dbReference>
<dbReference type="Proteomes" id="UP000663874">
    <property type="component" value="Unassembled WGS sequence"/>
</dbReference>
<dbReference type="EMBL" id="CAJOAX010002813">
    <property type="protein sequence ID" value="CAF3820334.1"/>
    <property type="molecule type" value="Genomic_DNA"/>
</dbReference>
<dbReference type="Proteomes" id="UP000663870">
    <property type="component" value="Unassembled WGS sequence"/>
</dbReference>
<evidence type="ECO:0000313" key="3">
    <source>
        <dbReference type="EMBL" id="CAF0939801.1"/>
    </source>
</evidence>
<evidence type="ECO:0000313" key="4">
    <source>
        <dbReference type="EMBL" id="CAF0947836.1"/>
    </source>
</evidence>
<dbReference type="EMBL" id="CAJOBE010001788">
    <property type="protein sequence ID" value="CAF3774673.1"/>
    <property type="molecule type" value="Genomic_DNA"/>
</dbReference>
<reference evidence="3" key="1">
    <citation type="submission" date="2021-02" db="EMBL/GenBank/DDBJ databases">
        <authorList>
            <person name="Nowell W R."/>
        </authorList>
    </citation>
    <scope>NUCLEOTIDE SEQUENCE</scope>
</reference>
<dbReference type="EMBL" id="CAJNOH010000196">
    <property type="protein sequence ID" value="CAF0939801.1"/>
    <property type="molecule type" value="Genomic_DNA"/>
</dbReference>
<dbReference type="EMBL" id="CAJNOU010000291">
    <property type="protein sequence ID" value="CAF0947836.1"/>
    <property type="molecule type" value="Genomic_DNA"/>
</dbReference>
<sequence length="67" mass="8071">MKRIVDDLNDEYKHDRQTVIETSEKMMTNVDLADIDSHLEEQLNYGKSCRILYLKQIYEVILWCLYS</sequence>
<evidence type="ECO:0000313" key="8">
    <source>
        <dbReference type="EMBL" id="CAF3820334.1"/>
    </source>
</evidence>
<evidence type="ECO:0000313" key="1">
    <source>
        <dbReference type="EMBL" id="CAF0852146.1"/>
    </source>
</evidence>
<evidence type="ECO:0000313" key="5">
    <source>
        <dbReference type="EMBL" id="CAF1012372.1"/>
    </source>
</evidence>
<dbReference type="Proteomes" id="UP000663864">
    <property type="component" value="Unassembled WGS sequence"/>
</dbReference>
<dbReference type="OrthoDB" id="6413717at2759"/>
<evidence type="ECO:0000313" key="9">
    <source>
        <dbReference type="EMBL" id="CAF3955695.1"/>
    </source>
</evidence>
<dbReference type="EMBL" id="CAJNOT010000309">
    <property type="protein sequence ID" value="CAF0935952.1"/>
    <property type="molecule type" value="Genomic_DNA"/>
</dbReference>
<dbReference type="Proteomes" id="UP000663889">
    <property type="component" value="Unassembled WGS sequence"/>
</dbReference>
<comment type="caution">
    <text evidence="3">The sequence shown here is derived from an EMBL/GenBank/DDBJ whole genome shotgun (WGS) entry which is preliminary data.</text>
</comment>
<protein>
    <submittedName>
        <fullName evidence="3">Uncharacterized protein</fullName>
    </submittedName>
</protein>
<dbReference type="Proteomes" id="UP000663836">
    <property type="component" value="Unassembled WGS sequence"/>
</dbReference>
<evidence type="ECO:0000313" key="11">
    <source>
        <dbReference type="Proteomes" id="UP000663870"/>
    </source>
</evidence>
<dbReference type="Proteomes" id="UP000663823">
    <property type="component" value="Unassembled WGS sequence"/>
</dbReference>
<dbReference type="Proteomes" id="UP000663882">
    <property type="component" value="Unassembled WGS sequence"/>
</dbReference>
<name>A0A814CEL4_9BILA</name>
<evidence type="ECO:0000313" key="2">
    <source>
        <dbReference type="EMBL" id="CAF0935952.1"/>
    </source>
</evidence>
<evidence type="ECO:0000313" key="6">
    <source>
        <dbReference type="EMBL" id="CAF1013006.1"/>
    </source>
</evidence>
<dbReference type="EMBL" id="CAJNOL010000335">
    <property type="protein sequence ID" value="CAF1013006.1"/>
    <property type="molecule type" value="Genomic_DNA"/>
</dbReference>
<dbReference type="EMBL" id="CAJNOO010000196">
    <property type="protein sequence ID" value="CAF0852146.1"/>
    <property type="molecule type" value="Genomic_DNA"/>
</dbReference>
<dbReference type="EMBL" id="CAJOBD010003571">
    <property type="protein sequence ID" value="CAF3955695.1"/>
    <property type="molecule type" value="Genomic_DNA"/>
</dbReference>
<proteinExistence type="predicted"/>
<organism evidence="3 10">
    <name type="scientific">Rotaria sordida</name>
    <dbReference type="NCBI Taxonomy" id="392033"/>
    <lineage>
        <taxon>Eukaryota</taxon>
        <taxon>Metazoa</taxon>
        <taxon>Spiralia</taxon>
        <taxon>Gnathifera</taxon>
        <taxon>Rotifera</taxon>
        <taxon>Eurotatoria</taxon>
        <taxon>Bdelloidea</taxon>
        <taxon>Philodinida</taxon>
        <taxon>Philodinidae</taxon>
        <taxon>Rotaria</taxon>
    </lineage>
</organism>
<evidence type="ECO:0000313" key="10">
    <source>
        <dbReference type="Proteomes" id="UP000663854"/>
    </source>
</evidence>